<name>A0ABQ6LN26_9RHOB</name>
<proteinExistence type="inferred from homology"/>
<dbReference type="InterPro" id="IPR050223">
    <property type="entry name" value="D-isomer_2-hydroxyacid_DH"/>
</dbReference>
<dbReference type="InterPro" id="IPR006139">
    <property type="entry name" value="D-isomer_2_OHA_DH_cat_dom"/>
</dbReference>
<dbReference type="Pfam" id="PF00389">
    <property type="entry name" value="2-Hacid_dh"/>
    <property type="match status" value="1"/>
</dbReference>
<dbReference type="Pfam" id="PF02826">
    <property type="entry name" value="2-Hacid_dh_C"/>
    <property type="match status" value="1"/>
</dbReference>
<gene>
    <name evidence="6" type="ORF">LNKW23_38350</name>
</gene>
<dbReference type="Proteomes" id="UP001239909">
    <property type="component" value="Unassembled WGS sequence"/>
</dbReference>
<dbReference type="EMBL" id="BSYI01000039">
    <property type="protein sequence ID" value="GMG84619.1"/>
    <property type="molecule type" value="Genomic_DNA"/>
</dbReference>
<keyword evidence="7" id="KW-1185">Reference proteome</keyword>
<dbReference type="SUPFAM" id="SSF51735">
    <property type="entry name" value="NAD(P)-binding Rossmann-fold domains"/>
    <property type="match status" value="1"/>
</dbReference>
<evidence type="ECO:0000259" key="4">
    <source>
        <dbReference type="Pfam" id="PF00389"/>
    </source>
</evidence>
<organism evidence="6 7">
    <name type="scientific">Paralimibaculum aggregatum</name>
    <dbReference type="NCBI Taxonomy" id="3036245"/>
    <lineage>
        <taxon>Bacteria</taxon>
        <taxon>Pseudomonadati</taxon>
        <taxon>Pseudomonadota</taxon>
        <taxon>Alphaproteobacteria</taxon>
        <taxon>Rhodobacterales</taxon>
        <taxon>Paracoccaceae</taxon>
        <taxon>Paralimibaculum</taxon>
    </lineage>
</organism>
<dbReference type="PANTHER" id="PTHR10996:SF178">
    <property type="entry name" value="2-HYDROXYACID DEHYDROGENASE YGL185C-RELATED"/>
    <property type="match status" value="1"/>
</dbReference>
<evidence type="ECO:0000313" key="7">
    <source>
        <dbReference type="Proteomes" id="UP001239909"/>
    </source>
</evidence>
<evidence type="ECO:0000256" key="1">
    <source>
        <dbReference type="ARBA" id="ARBA00023002"/>
    </source>
</evidence>
<dbReference type="PANTHER" id="PTHR10996">
    <property type="entry name" value="2-HYDROXYACID DEHYDROGENASE-RELATED"/>
    <property type="match status" value="1"/>
</dbReference>
<sequence>MPEILQIAPMMPHVEAALGAAHTVHRLWELPDRAALLAEAGPRIRAVATNGHAGLEAGIMAALPALEMIASYGVGYDAIDIAACKARGIKVSNTPDVLNDAMAEMTLGLMIALCRRLPQADAYVRAGRWAAEGNFPLTGELTARRLGILGLGRIGKEIARRAQAFRMEVVYHGRSRQADQPYPFYADLEEMARAVDWLVVIAPGSPATEGIVSRAVLEALGPEGCLVNVARGSIVDQDAMVDLLGSGGLGGAALDVFAEEPQVPETLYAMENVVLSPHQGSATVKTRMAMGDLVVRNMAAHFAGDPLLTPVC</sequence>
<dbReference type="CDD" id="cd12156">
    <property type="entry name" value="HPPR"/>
    <property type="match status" value="1"/>
</dbReference>
<protein>
    <submittedName>
        <fullName evidence="6">2-hydroxyacid dehydrogenase</fullName>
    </submittedName>
</protein>
<dbReference type="SUPFAM" id="SSF52283">
    <property type="entry name" value="Formate/glycerate dehydrogenase catalytic domain-like"/>
    <property type="match status" value="1"/>
</dbReference>
<dbReference type="InterPro" id="IPR006140">
    <property type="entry name" value="D-isomer_DH_NAD-bd"/>
</dbReference>
<reference evidence="6 7" key="1">
    <citation type="submission" date="2023-04" db="EMBL/GenBank/DDBJ databases">
        <title>Marinoamorphus aggregata gen. nov., sp. Nov., isolate from tissue of brittle star Ophioplocus japonicus.</title>
        <authorList>
            <person name="Kawano K."/>
            <person name="Sawayama S."/>
            <person name="Nakagawa S."/>
        </authorList>
    </citation>
    <scope>NUCLEOTIDE SEQUENCE [LARGE SCALE GENOMIC DNA]</scope>
    <source>
        <strain evidence="6 7">NKW23</strain>
    </source>
</reference>
<dbReference type="Gene3D" id="3.40.50.720">
    <property type="entry name" value="NAD(P)-binding Rossmann-like Domain"/>
    <property type="match status" value="2"/>
</dbReference>
<comment type="caution">
    <text evidence="6">The sequence shown here is derived from an EMBL/GenBank/DDBJ whole genome shotgun (WGS) entry which is preliminary data.</text>
</comment>
<accession>A0ABQ6LN26</accession>
<evidence type="ECO:0000259" key="5">
    <source>
        <dbReference type="Pfam" id="PF02826"/>
    </source>
</evidence>
<feature type="domain" description="D-isomer specific 2-hydroxyacid dehydrogenase NAD-binding" evidence="5">
    <location>
        <begin position="107"/>
        <end position="280"/>
    </location>
</feature>
<keyword evidence="1 3" id="KW-0560">Oxidoreductase</keyword>
<comment type="similarity">
    <text evidence="3">Belongs to the D-isomer specific 2-hydroxyacid dehydrogenase family.</text>
</comment>
<evidence type="ECO:0000256" key="2">
    <source>
        <dbReference type="ARBA" id="ARBA00023027"/>
    </source>
</evidence>
<evidence type="ECO:0000256" key="3">
    <source>
        <dbReference type="RuleBase" id="RU003719"/>
    </source>
</evidence>
<dbReference type="RefSeq" id="WP_285673697.1">
    <property type="nucleotide sequence ID" value="NZ_BSYI01000039.1"/>
</dbReference>
<keyword evidence="2" id="KW-0520">NAD</keyword>
<feature type="domain" description="D-isomer specific 2-hydroxyacid dehydrogenase catalytic" evidence="4">
    <location>
        <begin position="35"/>
        <end position="311"/>
    </location>
</feature>
<dbReference type="InterPro" id="IPR036291">
    <property type="entry name" value="NAD(P)-bd_dom_sf"/>
</dbReference>
<evidence type="ECO:0000313" key="6">
    <source>
        <dbReference type="EMBL" id="GMG84619.1"/>
    </source>
</evidence>